<comment type="subcellular location">
    <subcellularLocation>
        <location evidence="1">Membrane</location>
        <topology evidence="1">Multi-pass membrane protein</topology>
    </subcellularLocation>
</comment>
<organism evidence="7">
    <name type="scientific">Strombidium inclinatum</name>
    <dbReference type="NCBI Taxonomy" id="197538"/>
    <lineage>
        <taxon>Eukaryota</taxon>
        <taxon>Sar</taxon>
        <taxon>Alveolata</taxon>
        <taxon>Ciliophora</taxon>
        <taxon>Intramacronucleata</taxon>
        <taxon>Spirotrichea</taxon>
        <taxon>Oligotrichia</taxon>
        <taxon>Strombidiidae</taxon>
        <taxon>Strombidium</taxon>
    </lineage>
</organism>
<gene>
    <name evidence="7" type="ORF">SINC0208_LOCUS15180</name>
</gene>
<feature type="transmembrane region" description="Helical" evidence="5">
    <location>
        <begin position="53"/>
        <end position="74"/>
    </location>
</feature>
<dbReference type="GO" id="GO:0001518">
    <property type="term" value="C:voltage-gated sodium channel complex"/>
    <property type="evidence" value="ECO:0007669"/>
    <property type="project" value="TreeGrafter"/>
</dbReference>
<accession>A0A7S3IWC4</accession>
<sequence>MEWKHFDNIIIFLIACNSILLAIMDYRWKDTDSSTLEGTPKPLTNAIVDESEIFFTLCFTFEATVKILSMGLIMSKGCYLRDGWNCLDFAVVVTGLLQFIPGLANTSALRTFRLFRPLRSLSAIPSMKLLVNTLLNSVRQLSNILVLDNFFILTFAIFGLQMWQGTMHQRCRETERPVNGTWPIVQDDLRICGSFHSCSVACGSLYETTFIENGTEVTYEISEDIDKSEELKLLEFNYGITNFDEIGGAYLTIFQVTTLEGWADIMNMIQDGYNIYTGAAFFVVCVVTCSYFLLNLTVAVMLDKFKQLNQENTDRALHKYEKNQKRVQELKEMNSIMELRSQVSWSTTLNSFFQNAIYTDPGDPPQVDEAGHKIGRYKFKVCVLCWKMAQIPLFNSFILLLIVLNSGI</sequence>
<feature type="domain" description="Ion transport" evidence="6">
    <location>
        <begin position="4"/>
        <end position="311"/>
    </location>
</feature>
<evidence type="ECO:0000259" key="6">
    <source>
        <dbReference type="Pfam" id="PF00520"/>
    </source>
</evidence>
<dbReference type="Gene3D" id="1.20.120.350">
    <property type="entry name" value="Voltage-gated potassium channels. Chain C"/>
    <property type="match status" value="1"/>
</dbReference>
<feature type="transmembrane region" description="Helical" evidence="5">
    <location>
        <begin position="86"/>
        <end position="104"/>
    </location>
</feature>
<dbReference type="InterPro" id="IPR043203">
    <property type="entry name" value="VGCC_Ca_Na"/>
</dbReference>
<evidence type="ECO:0000256" key="3">
    <source>
        <dbReference type="ARBA" id="ARBA00022989"/>
    </source>
</evidence>
<evidence type="ECO:0000256" key="4">
    <source>
        <dbReference type="ARBA" id="ARBA00023136"/>
    </source>
</evidence>
<feature type="transmembrane region" description="Helical" evidence="5">
    <location>
        <begin position="275"/>
        <end position="302"/>
    </location>
</feature>
<keyword evidence="3 5" id="KW-1133">Transmembrane helix</keyword>
<keyword evidence="4 5" id="KW-0472">Membrane</keyword>
<keyword evidence="2 5" id="KW-0812">Transmembrane</keyword>
<feature type="transmembrane region" description="Helical" evidence="5">
    <location>
        <begin position="9"/>
        <end position="28"/>
    </location>
</feature>
<dbReference type="PANTHER" id="PTHR10037">
    <property type="entry name" value="VOLTAGE-GATED CATION CHANNEL CALCIUM AND SODIUM"/>
    <property type="match status" value="1"/>
</dbReference>
<evidence type="ECO:0000256" key="1">
    <source>
        <dbReference type="ARBA" id="ARBA00004141"/>
    </source>
</evidence>
<evidence type="ECO:0000256" key="2">
    <source>
        <dbReference type="ARBA" id="ARBA00022692"/>
    </source>
</evidence>
<dbReference type="InterPro" id="IPR027359">
    <property type="entry name" value="Volt_channel_dom_sf"/>
</dbReference>
<reference evidence="7" key="1">
    <citation type="submission" date="2021-01" db="EMBL/GenBank/DDBJ databases">
        <authorList>
            <person name="Corre E."/>
            <person name="Pelletier E."/>
            <person name="Niang G."/>
            <person name="Scheremetjew M."/>
            <person name="Finn R."/>
            <person name="Kale V."/>
            <person name="Holt S."/>
            <person name="Cochrane G."/>
            <person name="Meng A."/>
            <person name="Brown T."/>
            <person name="Cohen L."/>
        </authorList>
    </citation>
    <scope>NUCLEOTIDE SEQUENCE</scope>
    <source>
        <strain evidence="7">S3</strain>
    </source>
</reference>
<protein>
    <recommendedName>
        <fullName evidence="6">Ion transport domain-containing protein</fullName>
    </recommendedName>
</protein>
<dbReference type="EMBL" id="HBIH01037762">
    <property type="protein sequence ID" value="CAE0334541.1"/>
    <property type="molecule type" value="Transcribed_RNA"/>
</dbReference>
<dbReference type="GO" id="GO:0005248">
    <property type="term" value="F:voltage-gated sodium channel activity"/>
    <property type="evidence" value="ECO:0007669"/>
    <property type="project" value="TreeGrafter"/>
</dbReference>
<name>A0A7S3IWC4_9SPIT</name>
<dbReference type="PANTHER" id="PTHR10037:SF62">
    <property type="entry name" value="SODIUM CHANNEL PROTEIN 60E"/>
    <property type="match status" value="1"/>
</dbReference>
<dbReference type="SUPFAM" id="SSF81324">
    <property type="entry name" value="Voltage-gated potassium channels"/>
    <property type="match status" value="1"/>
</dbReference>
<dbReference type="Gene3D" id="1.10.287.70">
    <property type="match status" value="1"/>
</dbReference>
<dbReference type="InterPro" id="IPR005821">
    <property type="entry name" value="Ion_trans_dom"/>
</dbReference>
<evidence type="ECO:0000313" key="7">
    <source>
        <dbReference type="EMBL" id="CAE0334541.1"/>
    </source>
</evidence>
<proteinExistence type="predicted"/>
<dbReference type="AlphaFoldDB" id="A0A7S3IWC4"/>
<dbReference type="Pfam" id="PF00520">
    <property type="entry name" value="Ion_trans"/>
    <property type="match status" value="1"/>
</dbReference>
<evidence type="ECO:0000256" key="5">
    <source>
        <dbReference type="SAM" id="Phobius"/>
    </source>
</evidence>
<feature type="transmembrane region" description="Helical" evidence="5">
    <location>
        <begin position="144"/>
        <end position="163"/>
    </location>
</feature>